<dbReference type="KEGG" id="cwa:CwatDRAFT_2310"/>
<dbReference type="PROSITE" id="PS50294">
    <property type="entry name" value="WD_REPEATS_REGION"/>
    <property type="match status" value="2"/>
</dbReference>
<gene>
    <name evidence="5" type="ORF">CwatDRAFT_2310</name>
</gene>
<evidence type="ECO:0000256" key="3">
    <source>
        <dbReference type="PROSITE-ProRule" id="PRU00221"/>
    </source>
</evidence>
<evidence type="ECO:0000259" key="4">
    <source>
        <dbReference type="Pfam" id="PF25048"/>
    </source>
</evidence>
<dbReference type="Proteomes" id="UP000003922">
    <property type="component" value="Unassembled WGS sequence"/>
</dbReference>
<dbReference type="PANTHER" id="PTHR44019:SF8">
    <property type="entry name" value="POC1 CENTRIOLAR PROTEIN HOMOLOG"/>
    <property type="match status" value="1"/>
</dbReference>
<reference evidence="5" key="3">
    <citation type="submission" date="2016-12" db="EMBL/GenBank/DDBJ databases">
        <title>Annotation of the draft genome assembly of Crocosphaera watsonii WH 8501.</title>
        <authorList>
            <consortium name="US DOE Joint Genome Institute (JGI-ORNL)"/>
            <person name="Larimer F."/>
            <person name="Land M."/>
        </authorList>
    </citation>
    <scope>NUCLEOTIDE SEQUENCE</scope>
    <source>
        <strain evidence="5">WH 8501</strain>
    </source>
</reference>
<dbReference type="PROSITE" id="PS50082">
    <property type="entry name" value="WD_REPEATS_2"/>
    <property type="match status" value="2"/>
</dbReference>
<dbReference type="PROSITE" id="PS00678">
    <property type="entry name" value="WD_REPEATS_1"/>
    <property type="match status" value="2"/>
</dbReference>
<dbReference type="InterPro" id="IPR036322">
    <property type="entry name" value="WD40_repeat_dom_sf"/>
</dbReference>
<sequence length="299" mass="33217">MGKFYNLYNDSPIRLEYFLASVENLVISPKFQDKVVYYQLLTKFDFLEDKINHPKFGVEALIRDYDLIHEVAEETLNPQQLKILKFIQRTLQLSSHIVSKDPTQLVGQLWGRLQGFNYPDIEKLLKDAEDSNSKKTWLRPLTPSLTTPDSPLIRTFTGHNSSVTAVSVTPDGLKAVSASDDKTLKLWDLATGQELLTLTGHNDWVTAVSVTPDGLKAVSASYDKTLKLWDLATGKEIATFIGDSFMYSCAVSPNSLTIVAGDSSGKVHFISVINNQLSVISSLLSVINNKLSVISSFID</sequence>
<dbReference type="InterPro" id="IPR015943">
    <property type="entry name" value="WD40/YVTN_repeat-like_dom_sf"/>
</dbReference>
<dbReference type="SMART" id="SM00320">
    <property type="entry name" value="WD40"/>
    <property type="match status" value="3"/>
</dbReference>
<name>Q4C005_CROWT</name>
<evidence type="ECO:0000313" key="5">
    <source>
        <dbReference type="EMBL" id="EAM49490.1"/>
    </source>
</evidence>
<dbReference type="Gene3D" id="2.130.10.10">
    <property type="entry name" value="YVTN repeat-like/Quinoprotein amine dehydrogenase"/>
    <property type="match status" value="1"/>
</dbReference>
<feature type="domain" description="TEP-1 C-terminal beta-propeller" evidence="4">
    <location>
        <begin position="201"/>
        <end position="271"/>
    </location>
</feature>
<dbReference type="Pfam" id="PF00400">
    <property type="entry name" value="WD40"/>
    <property type="match status" value="1"/>
</dbReference>
<evidence type="ECO:0000256" key="1">
    <source>
        <dbReference type="ARBA" id="ARBA00022574"/>
    </source>
</evidence>
<evidence type="ECO:0000256" key="2">
    <source>
        <dbReference type="ARBA" id="ARBA00022737"/>
    </source>
</evidence>
<dbReference type="OrthoDB" id="422888at2"/>
<organism evidence="5 6">
    <name type="scientific">Crocosphaera watsonii WH 8501</name>
    <dbReference type="NCBI Taxonomy" id="165597"/>
    <lineage>
        <taxon>Bacteria</taxon>
        <taxon>Bacillati</taxon>
        <taxon>Cyanobacteriota</taxon>
        <taxon>Cyanophyceae</taxon>
        <taxon>Oscillatoriophycideae</taxon>
        <taxon>Chroococcales</taxon>
        <taxon>Aphanothecaceae</taxon>
        <taxon>Crocosphaera</taxon>
    </lineage>
</organism>
<dbReference type="AlphaFoldDB" id="Q4C005"/>
<dbReference type="InterPro" id="IPR056828">
    <property type="entry name" value="Beta-prop_TEP1_C"/>
</dbReference>
<dbReference type="PANTHER" id="PTHR44019">
    <property type="entry name" value="WD REPEAT-CONTAINING PROTEIN 55"/>
    <property type="match status" value="1"/>
</dbReference>
<reference evidence="5" key="2">
    <citation type="submission" date="2005-06" db="EMBL/GenBank/DDBJ databases">
        <title>Sequencing of the draft genome and assembly of Crocosphaera watsonii WH 8501.</title>
        <authorList>
            <consortium name="US DOE Joint Genome Institute (JGI-PGF)"/>
            <person name="Copeland A."/>
            <person name="Lucas S."/>
            <person name="Lapidus A."/>
            <person name="Barry K."/>
            <person name="Detter C."/>
            <person name="Glavina T."/>
            <person name="Hammon N."/>
            <person name="Israni S."/>
            <person name="Pitluck S."/>
            <person name="Richardson P."/>
        </authorList>
    </citation>
    <scope>NUCLEOTIDE SEQUENCE [LARGE SCALE GENOMIC DNA]</scope>
    <source>
        <strain evidence="5">WH 8501</strain>
    </source>
</reference>
<dbReference type="InterPro" id="IPR050505">
    <property type="entry name" value="WDR55/POC1"/>
</dbReference>
<dbReference type="InterPro" id="IPR001680">
    <property type="entry name" value="WD40_rpt"/>
</dbReference>
<feature type="repeat" description="WD" evidence="3">
    <location>
        <begin position="156"/>
        <end position="197"/>
    </location>
</feature>
<evidence type="ECO:0000313" key="6">
    <source>
        <dbReference type="Proteomes" id="UP000003922"/>
    </source>
</evidence>
<dbReference type="RefSeq" id="WP_007306791.1">
    <property type="nucleotide sequence ID" value="NZ_AADV02000067.1"/>
</dbReference>
<reference evidence="5" key="1">
    <citation type="submission" date="2004-02" db="EMBL/GenBank/DDBJ databases">
        <authorList>
            <consortium name="DOE Joint Genome Institute"/>
        </authorList>
    </citation>
    <scope>NUCLEOTIDE SEQUENCE [LARGE SCALE GENOMIC DNA]</scope>
    <source>
        <strain evidence="5">WH 8501</strain>
    </source>
</reference>
<keyword evidence="1 3" id="KW-0853">WD repeat</keyword>
<dbReference type="InterPro" id="IPR019775">
    <property type="entry name" value="WD40_repeat_CS"/>
</dbReference>
<keyword evidence="6" id="KW-1185">Reference proteome</keyword>
<proteinExistence type="predicted"/>
<protein>
    <submittedName>
        <fullName evidence="5">G-protein beta WD-40 repeat</fullName>
    </submittedName>
</protein>
<comment type="caution">
    <text evidence="5">The sequence shown here is derived from an EMBL/GenBank/DDBJ whole genome shotgun (WGS) entry which is preliminary data.</text>
</comment>
<accession>Q4C005</accession>
<feature type="repeat" description="WD" evidence="3">
    <location>
        <begin position="198"/>
        <end position="239"/>
    </location>
</feature>
<dbReference type="SUPFAM" id="SSF50978">
    <property type="entry name" value="WD40 repeat-like"/>
    <property type="match status" value="1"/>
</dbReference>
<dbReference type="Pfam" id="PF25048">
    <property type="entry name" value="Beta-prop_TEP1_C"/>
    <property type="match status" value="1"/>
</dbReference>
<dbReference type="EMBL" id="AADV02000067">
    <property type="protein sequence ID" value="EAM49490.1"/>
    <property type="molecule type" value="Genomic_DNA"/>
</dbReference>
<keyword evidence="2" id="KW-0677">Repeat</keyword>